<evidence type="ECO:0000313" key="4">
    <source>
        <dbReference type="EMBL" id="SKB89674.1"/>
    </source>
</evidence>
<evidence type="ECO:0000256" key="1">
    <source>
        <dbReference type="ARBA" id="ARBA00023012"/>
    </source>
</evidence>
<dbReference type="STRING" id="53254.SAMN05660750_02861"/>
<name>A0A0Q3HZZ4_9HYPH</name>
<keyword evidence="1" id="KW-0902">Two-component regulatory system</keyword>
<dbReference type="Proteomes" id="UP000051562">
    <property type="component" value="Unassembled WGS sequence"/>
</dbReference>
<dbReference type="Gene3D" id="1.20.120.160">
    <property type="entry name" value="HPT domain"/>
    <property type="match status" value="1"/>
</dbReference>
<dbReference type="EMBL" id="FUYX01000007">
    <property type="protein sequence ID" value="SKB89674.1"/>
    <property type="molecule type" value="Genomic_DNA"/>
</dbReference>
<dbReference type="AlphaFoldDB" id="A0A0Q3HZZ4"/>
<evidence type="ECO:0000313" key="5">
    <source>
        <dbReference type="Proteomes" id="UP000051562"/>
    </source>
</evidence>
<dbReference type="RefSeq" id="WP_055730644.1">
    <property type="nucleotide sequence ID" value="NZ_FUYX01000007.1"/>
</dbReference>
<dbReference type="SUPFAM" id="SSF47226">
    <property type="entry name" value="Histidine-containing phosphotransfer domain, HPT domain"/>
    <property type="match status" value="1"/>
</dbReference>
<dbReference type="GO" id="GO:0000160">
    <property type="term" value="P:phosphorelay signal transduction system"/>
    <property type="evidence" value="ECO:0007669"/>
    <property type="project" value="UniProtKB-KW"/>
</dbReference>
<protein>
    <submittedName>
        <fullName evidence="4">Hpt domain-containing protein</fullName>
    </submittedName>
</protein>
<reference evidence="4 6" key="2">
    <citation type="submission" date="2017-02" db="EMBL/GenBank/DDBJ databases">
        <authorList>
            <person name="Peterson S.W."/>
        </authorList>
    </citation>
    <scope>NUCLEOTIDE SEQUENCE [LARGE SCALE GENOMIC DNA]</scope>
    <source>
        <strain evidence="4 6">DSM 9653</strain>
    </source>
</reference>
<evidence type="ECO:0000259" key="2">
    <source>
        <dbReference type="Pfam" id="PF01627"/>
    </source>
</evidence>
<evidence type="ECO:0000313" key="3">
    <source>
        <dbReference type="EMBL" id="KQK28109.1"/>
    </source>
</evidence>
<sequence>MSATAIDIAYLSRQTGGDHELERELLALFAQQCAAHLRTIHGSADTQTRLEAAHTLKGAARAVGAWQVAEAADRIELGLAGPAHGVSEAAMDALALAAAEARAAIARLDCAA</sequence>
<proteinExistence type="predicted"/>
<evidence type="ECO:0000313" key="6">
    <source>
        <dbReference type="Proteomes" id="UP000190130"/>
    </source>
</evidence>
<accession>A0A0Q3HZZ4</accession>
<dbReference type="OrthoDB" id="8454588at2"/>
<dbReference type="GO" id="GO:0004672">
    <property type="term" value="F:protein kinase activity"/>
    <property type="evidence" value="ECO:0007669"/>
    <property type="project" value="UniProtKB-ARBA"/>
</dbReference>
<gene>
    <name evidence="3" type="ORF">ARD30_23735</name>
    <name evidence="4" type="ORF">SAMN05660750_02861</name>
</gene>
<dbReference type="Proteomes" id="UP000190130">
    <property type="component" value="Unassembled WGS sequence"/>
</dbReference>
<dbReference type="Pfam" id="PF01627">
    <property type="entry name" value="Hpt"/>
    <property type="match status" value="1"/>
</dbReference>
<keyword evidence="5" id="KW-1185">Reference proteome</keyword>
<dbReference type="InterPro" id="IPR008207">
    <property type="entry name" value="Sig_transdc_His_kin_Hpt_dom"/>
</dbReference>
<organism evidence="3 5">
    <name type="scientific">Bosea thiooxidans</name>
    <dbReference type="NCBI Taxonomy" id="53254"/>
    <lineage>
        <taxon>Bacteria</taxon>
        <taxon>Pseudomonadati</taxon>
        <taxon>Pseudomonadota</taxon>
        <taxon>Alphaproteobacteria</taxon>
        <taxon>Hyphomicrobiales</taxon>
        <taxon>Boseaceae</taxon>
        <taxon>Bosea</taxon>
    </lineage>
</organism>
<dbReference type="InterPro" id="IPR036641">
    <property type="entry name" value="HPT_dom_sf"/>
</dbReference>
<feature type="domain" description="HPt" evidence="2">
    <location>
        <begin position="24"/>
        <end position="103"/>
    </location>
</feature>
<reference evidence="3 5" key="1">
    <citation type="submission" date="2015-10" db="EMBL/GenBank/DDBJ databases">
        <title>Draft genome of Bosea thiooxidans.</title>
        <authorList>
            <person name="Wang X."/>
        </authorList>
    </citation>
    <scope>NUCLEOTIDE SEQUENCE [LARGE SCALE GENOMIC DNA]</scope>
    <source>
        <strain evidence="3 5">CGMCC 9174</strain>
    </source>
</reference>
<dbReference type="EMBL" id="LMAR01000082">
    <property type="protein sequence ID" value="KQK28109.1"/>
    <property type="molecule type" value="Genomic_DNA"/>
</dbReference>